<gene>
    <name evidence="2" type="ORF">CRT60_06320</name>
</gene>
<sequence length="85" mass="9425">MMVRHGGRHAQSPLPPGERVRVRGSRSRIFRERHAVHPPHPGPLPGGERGVSTQGVSSRSPPDSASWPPGCRPGSARRRNRRARW</sequence>
<proteinExistence type="predicted"/>
<dbReference type="Proteomes" id="UP000225379">
    <property type="component" value="Unassembled WGS sequence"/>
</dbReference>
<dbReference type="EMBL" id="PDKW01000039">
    <property type="protein sequence ID" value="PGH57606.1"/>
    <property type="molecule type" value="Genomic_DNA"/>
</dbReference>
<evidence type="ECO:0000313" key="3">
    <source>
        <dbReference type="Proteomes" id="UP000225379"/>
    </source>
</evidence>
<feature type="compositionally biased region" description="Polar residues" evidence="1">
    <location>
        <begin position="51"/>
        <end position="63"/>
    </location>
</feature>
<evidence type="ECO:0000256" key="1">
    <source>
        <dbReference type="SAM" id="MobiDB-lite"/>
    </source>
</evidence>
<reference evidence="3" key="1">
    <citation type="submission" date="2017-10" db="EMBL/GenBank/DDBJ databases">
        <authorList>
            <person name="Kravchenko I.K."/>
            <person name="Grouzdev D.S."/>
        </authorList>
    </citation>
    <scope>NUCLEOTIDE SEQUENCE [LARGE SCALE GENOMIC DNA]</scope>
    <source>
        <strain evidence="3">B2</strain>
    </source>
</reference>
<keyword evidence="3" id="KW-1185">Reference proteome</keyword>
<comment type="caution">
    <text evidence="2">The sequence shown here is derived from an EMBL/GenBank/DDBJ whole genome shotgun (WGS) entry which is preliminary data.</text>
</comment>
<evidence type="ECO:0000313" key="2">
    <source>
        <dbReference type="EMBL" id="PGH57606.1"/>
    </source>
</evidence>
<protein>
    <submittedName>
        <fullName evidence="2">Uncharacterized protein</fullName>
    </submittedName>
</protein>
<name>A0A2B8BFS2_9PROT</name>
<feature type="region of interest" description="Disordered" evidence="1">
    <location>
        <begin position="1"/>
        <end position="85"/>
    </location>
</feature>
<feature type="compositionally biased region" description="Basic residues" evidence="1">
    <location>
        <begin position="75"/>
        <end position="85"/>
    </location>
</feature>
<dbReference type="AlphaFoldDB" id="A0A2B8BFS2"/>
<accession>A0A2B8BFS2</accession>
<organism evidence="2 3">
    <name type="scientific">Azospirillum palustre</name>
    <dbReference type="NCBI Taxonomy" id="2044885"/>
    <lineage>
        <taxon>Bacteria</taxon>
        <taxon>Pseudomonadati</taxon>
        <taxon>Pseudomonadota</taxon>
        <taxon>Alphaproteobacteria</taxon>
        <taxon>Rhodospirillales</taxon>
        <taxon>Azospirillaceae</taxon>
        <taxon>Azospirillum</taxon>
    </lineage>
</organism>